<evidence type="ECO:0000313" key="2">
    <source>
        <dbReference type="Proteomes" id="UP000440578"/>
    </source>
</evidence>
<dbReference type="EMBL" id="VIIS01000048">
    <property type="protein sequence ID" value="KAF0314090.1"/>
    <property type="molecule type" value="Genomic_DNA"/>
</dbReference>
<dbReference type="OrthoDB" id="79687at2759"/>
<dbReference type="PANTHER" id="PTHR12984:SF16">
    <property type="entry name" value="BLACK MATCH, ISOFORM H"/>
    <property type="match status" value="1"/>
</dbReference>
<dbReference type="Gene3D" id="3.30.200.20">
    <property type="entry name" value="Phosphorylase Kinase, domain 1"/>
    <property type="match status" value="1"/>
</dbReference>
<protein>
    <submittedName>
        <fullName evidence="1">SCY1-like protein 2</fullName>
    </submittedName>
</protein>
<evidence type="ECO:0000313" key="1">
    <source>
        <dbReference type="EMBL" id="KAF0314090.1"/>
    </source>
</evidence>
<sequence>MFKLGGTRTDGNPIKNLYEMGKQVATGGPEGAWRVYEGHRKNDGKLGGAAVCFTLHNAAGAPGEIGGAQPPPGSYLNNMFNDRWEEVSIFVFEKKIAEKVYKPKRRETVTELLRAGVKQLERLRHPRILQLPNSKTDLKVVKVDRM</sequence>
<reference evidence="1 2" key="1">
    <citation type="submission" date="2019-07" db="EMBL/GenBank/DDBJ databases">
        <title>Draft genome assembly of a fouling barnacle, Amphibalanus amphitrite (Darwin, 1854): The first reference genome for Thecostraca.</title>
        <authorList>
            <person name="Kim W."/>
        </authorList>
    </citation>
    <scope>NUCLEOTIDE SEQUENCE [LARGE SCALE GENOMIC DNA]</scope>
    <source>
        <strain evidence="1">SNU_AA5</strain>
        <tissue evidence="1">Soma without cirri and trophi</tissue>
    </source>
</reference>
<accession>A0A6A4XCM3</accession>
<proteinExistence type="predicted"/>
<dbReference type="InterPro" id="IPR051177">
    <property type="entry name" value="CIK-Related_Protein"/>
</dbReference>
<name>A0A6A4XCM3_AMPAM</name>
<organism evidence="1 2">
    <name type="scientific">Amphibalanus amphitrite</name>
    <name type="common">Striped barnacle</name>
    <name type="synonym">Balanus amphitrite</name>
    <dbReference type="NCBI Taxonomy" id="1232801"/>
    <lineage>
        <taxon>Eukaryota</taxon>
        <taxon>Metazoa</taxon>
        <taxon>Ecdysozoa</taxon>
        <taxon>Arthropoda</taxon>
        <taxon>Crustacea</taxon>
        <taxon>Multicrustacea</taxon>
        <taxon>Cirripedia</taxon>
        <taxon>Thoracica</taxon>
        <taxon>Thoracicalcarea</taxon>
        <taxon>Balanomorpha</taxon>
        <taxon>Balanoidea</taxon>
        <taxon>Balanidae</taxon>
        <taxon>Amphibalaninae</taxon>
        <taxon>Amphibalanus</taxon>
    </lineage>
</organism>
<dbReference type="Proteomes" id="UP000440578">
    <property type="component" value="Unassembled WGS sequence"/>
</dbReference>
<dbReference type="AlphaFoldDB" id="A0A6A4XCM3"/>
<gene>
    <name evidence="1" type="primary">SCYL2_3</name>
    <name evidence="1" type="ORF">FJT64_001553</name>
</gene>
<comment type="caution">
    <text evidence="1">The sequence shown here is derived from an EMBL/GenBank/DDBJ whole genome shotgun (WGS) entry which is preliminary data.</text>
</comment>
<keyword evidence="2" id="KW-1185">Reference proteome</keyword>
<dbReference type="PANTHER" id="PTHR12984">
    <property type="entry name" value="SCY1-RELATED S/T PROTEIN KINASE-LIKE"/>
    <property type="match status" value="1"/>
</dbReference>